<reference evidence="2 3" key="1">
    <citation type="submission" date="2014-02" db="EMBL/GenBank/DDBJ databases">
        <title>The Genome Sequence of Trichophyton interdigitale MR816.</title>
        <authorList>
            <consortium name="The Broad Institute Genomics Platform"/>
            <person name="Cuomo C.A."/>
            <person name="White T.C."/>
            <person name="Graser Y."/>
            <person name="Martinez-Rossi N."/>
            <person name="Heitman J."/>
            <person name="Young S.K."/>
            <person name="Zeng Q."/>
            <person name="Gargeya S."/>
            <person name="Abouelleil A."/>
            <person name="Alvarado L."/>
            <person name="Chapman S.B."/>
            <person name="Gainer-Dewar J."/>
            <person name="Goldberg J."/>
            <person name="Griggs A."/>
            <person name="Gujja S."/>
            <person name="Hansen M."/>
            <person name="Howarth C."/>
            <person name="Imamovic A."/>
            <person name="Larimer J."/>
            <person name="Martinez D."/>
            <person name="Murphy C."/>
            <person name="Pearson M.D."/>
            <person name="Persinoti G."/>
            <person name="Poon T."/>
            <person name="Priest M."/>
            <person name="Roberts A.D."/>
            <person name="Saif S."/>
            <person name="Shea T.D."/>
            <person name="Sykes S.N."/>
            <person name="Wortman J."/>
            <person name="Nusbaum C."/>
            <person name="Birren B."/>
        </authorList>
    </citation>
    <scope>NUCLEOTIDE SEQUENCE [LARGE SCALE GENOMIC DNA]</scope>
    <source>
        <strain evidence="2 3">MR816</strain>
    </source>
</reference>
<organism evidence="2 3">
    <name type="scientific">Trichophyton interdigitale (strain MR816)</name>
    <dbReference type="NCBI Taxonomy" id="1215338"/>
    <lineage>
        <taxon>Eukaryota</taxon>
        <taxon>Fungi</taxon>
        <taxon>Dikarya</taxon>
        <taxon>Ascomycota</taxon>
        <taxon>Pezizomycotina</taxon>
        <taxon>Eurotiomycetes</taxon>
        <taxon>Eurotiomycetidae</taxon>
        <taxon>Onygenales</taxon>
        <taxon>Arthrodermataceae</taxon>
        <taxon>Trichophyton</taxon>
    </lineage>
</organism>
<dbReference type="Proteomes" id="UP000024533">
    <property type="component" value="Unassembled WGS sequence"/>
</dbReference>
<accession>A0A059J875</accession>
<dbReference type="PANTHER" id="PTHR38702">
    <property type="entry name" value="CALPONIN-HOMOLOGY (CH) DOMAIN-CONTAINING PROTEIN"/>
    <property type="match status" value="1"/>
</dbReference>
<comment type="caution">
    <text evidence="2">The sequence shown here is derived from an EMBL/GenBank/DDBJ whole genome shotgun (WGS) entry which is preliminary data.</text>
</comment>
<dbReference type="STRING" id="1215338.A0A059J875"/>
<evidence type="ECO:0000313" key="3">
    <source>
        <dbReference type="Proteomes" id="UP000024533"/>
    </source>
</evidence>
<keyword evidence="3" id="KW-1185">Reference proteome</keyword>
<protein>
    <submittedName>
        <fullName evidence="2">Uncharacterized protein</fullName>
    </submittedName>
</protein>
<dbReference type="AlphaFoldDB" id="A0A059J875"/>
<feature type="region of interest" description="Disordered" evidence="1">
    <location>
        <begin position="228"/>
        <end position="286"/>
    </location>
</feature>
<dbReference type="PANTHER" id="PTHR38702:SF1">
    <property type="entry name" value="CALPONIN-HOMOLOGY (CH) DOMAIN-CONTAINING PROTEIN"/>
    <property type="match status" value="1"/>
</dbReference>
<dbReference type="OMA" id="LQGMHIL"/>
<feature type="compositionally biased region" description="Polar residues" evidence="1">
    <location>
        <begin position="22"/>
        <end position="36"/>
    </location>
</feature>
<sequence>MSEAIDIPTTAGSQGVARELSRSPSLSPTPAISSCPSPVRTFSTVSSISNFSGDARSSVLSSTSAGSRRRGYIRPQGATFAESAKNRESVMSLGSIAHLQYYFARTGLLDGKGAQMARAKKKPTDTEIPKLTLSQEVHLDGDLVQSPIEAFGEFGGIDDDAGAWDEYEHEPLMLPPTVSTYSIKTHYIPPPPDLNALRHDLQNALEKARDVLTASKDELAAQKLAASELATKEDGSNLPEIEVDEDASNNKNDDDNSSRSNNNNNNDDDKDEQKETPSKKQPKGWDEIQGMHILDLVTLAIRAARIYYTAHEHPERLAQIKSEKEIRAELLSVLEVLKRWASRSFAGGLRDKERSSILDWIDGIGRMLEQERKIEAGERHKRKSWTWTSGDWTGHEREREYQFLQNLTPPAVTPLPAWDPVDSSEDSKQELPTPFLARLRDGRDLVRFHNEAVKLSYRPFGAIKSFHDDVNKPYRMADNLRFWVKAAEIRWELRLEVDVMAIVTGDKPEAWKGFDAAILQWCRTVREEVMQDWSSREEEEEPAVKSPSTLSPYG</sequence>
<dbReference type="HOGENOM" id="CLU_023476_0_0_1"/>
<feature type="region of interest" description="Disordered" evidence="1">
    <location>
        <begin position="532"/>
        <end position="554"/>
    </location>
</feature>
<gene>
    <name evidence="2" type="ORF">H109_04016</name>
</gene>
<dbReference type="EMBL" id="AOKY01000279">
    <property type="protein sequence ID" value="KDB24071.1"/>
    <property type="molecule type" value="Genomic_DNA"/>
</dbReference>
<feature type="region of interest" description="Disordered" evidence="1">
    <location>
        <begin position="1"/>
        <end position="36"/>
    </location>
</feature>
<name>A0A059J875_TRIIM</name>
<evidence type="ECO:0000313" key="2">
    <source>
        <dbReference type="EMBL" id="KDB24071.1"/>
    </source>
</evidence>
<dbReference type="OrthoDB" id="2534759at2759"/>
<proteinExistence type="predicted"/>
<evidence type="ECO:0000256" key="1">
    <source>
        <dbReference type="SAM" id="MobiDB-lite"/>
    </source>
</evidence>
<feature type="compositionally biased region" description="Basic and acidic residues" evidence="1">
    <location>
        <begin position="271"/>
        <end position="286"/>
    </location>
</feature>